<dbReference type="InterPro" id="IPR002925">
    <property type="entry name" value="Dienelactn_hydro"/>
</dbReference>
<keyword evidence="3" id="KW-1185">Reference proteome</keyword>
<proteinExistence type="predicted"/>
<dbReference type="SUPFAM" id="SSF53474">
    <property type="entry name" value="alpha/beta-Hydrolases"/>
    <property type="match status" value="1"/>
</dbReference>
<gene>
    <name evidence="2" type="ORF">GSTUAT00002046001</name>
</gene>
<evidence type="ECO:0000313" key="3">
    <source>
        <dbReference type="Proteomes" id="UP001412239"/>
    </source>
</evidence>
<evidence type="ECO:0000259" key="1">
    <source>
        <dbReference type="Pfam" id="PF01738"/>
    </source>
</evidence>
<dbReference type="InterPro" id="IPR029058">
    <property type="entry name" value="AB_hydrolase_fold"/>
</dbReference>
<accession>A0A292Q4E7</accession>
<dbReference type="EMBL" id="LN890966">
    <property type="protein sequence ID" value="CUS13835.1"/>
    <property type="molecule type" value="Genomic_DNA"/>
</dbReference>
<dbReference type="AlphaFoldDB" id="A0A292Q4E7"/>
<sequence length="251" mass="27663">MASRACCEIPPVISHDYTPKGAFETAANFKSYISGSKTSKTGILVIFDIFGYFPQTLQGADILASADHLVVMPDFFKGEVAEPNCYPPDTPEKGKALREFFNGPANLKDGEGNVRAVAEGLRKEFPGVERWGLVGYCWGGKVAAVVSGPETPFAASAQLHPAMMDVEDLKKVTIPHLVLPSGDEPADVIEAYREELAVHPNKAVKEKSYIEVYDKMVHGWMAARAQLADEEVWGEYERGYRQVLTFFRDSL</sequence>
<feature type="domain" description="Dienelactone hydrolase" evidence="1">
    <location>
        <begin position="30"/>
        <end position="249"/>
    </location>
</feature>
<dbReference type="Proteomes" id="UP001412239">
    <property type="component" value="Unassembled WGS sequence"/>
</dbReference>
<dbReference type="Gene3D" id="3.40.50.1820">
    <property type="entry name" value="alpha/beta hydrolase"/>
    <property type="match status" value="1"/>
</dbReference>
<dbReference type="PANTHER" id="PTHR47668:SF1">
    <property type="entry name" value="DIENELACTONE HYDROLASE DOMAIN-CONTAINING PROTEIN-RELATED"/>
    <property type="match status" value="1"/>
</dbReference>
<protein>
    <recommendedName>
        <fullName evidence="1">Dienelactone hydrolase domain-containing protein</fullName>
    </recommendedName>
</protein>
<reference evidence="2" key="1">
    <citation type="submission" date="2015-10" db="EMBL/GenBank/DDBJ databases">
        <authorList>
            <person name="Regsiter A."/>
            <person name="william w."/>
        </authorList>
    </citation>
    <scope>NUCLEOTIDE SEQUENCE</scope>
    <source>
        <strain evidence="2">Montdore</strain>
    </source>
</reference>
<evidence type="ECO:0000313" key="2">
    <source>
        <dbReference type="EMBL" id="CUS13835.1"/>
    </source>
</evidence>
<dbReference type="Pfam" id="PF01738">
    <property type="entry name" value="DLH"/>
    <property type="match status" value="1"/>
</dbReference>
<dbReference type="PANTHER" id="PTHR47668">
    <property type="entry name" value="DIENELACTONE HYDROLASE FAMILY PROTEIN (AFU_ORTHOLOGUE AFUA_6G01940)"/>
    <property type="match status" value="1"/>
</dbReference>
<name>A0A292Q4E7_9PEZI</name>
<organism evidence="2 3">
    <name type="scientific">Tuber aestivum</name>
    <name type="common">summer truffle</name>
    <dbReference type="NCBI Taxonomy" id="59557"/>
    <lineage>
        <taxon>Eukaryota</taxon>
        <taxon>Fungi</taxon>
        <taxon>Dikarya</taxon>
        <taxon>Ascomycota</taxon>
        <taxon>Pezizomycotina</taxon>
        <taxon>Pezizomycetes</taxon>
        <taxon>Pezizales</taxon>
        <taxon>Tuberaceae</taxon>
        <taxon>Tuber</taxon>
    </lineage>
</organism>
<dbReference type="GO" id="GO:0016787">
    <property type="term" value="F:hydrolase activity"/>
    <property type="evidence" value="ECO:0007669"/>
    <property type="project" value="InterPro"/>
</dbReference>